<keyword evidence="3" id="KW-1185">Reference proteome</keyword>
<dbReference type="AlphaFoldDB" id="A0AAE0YXA4"/>
<accession>A0AAE0YXA4</accession>
<keyword evidence="1" id="KW-0812">Transmembrane</keyword>
<keyword evidence="1" id="KW-1133">Transmembrane helix</keyword>
<dbReference type="SUPFAM" id="SSF56436">
    <property type="entry name" value="C-type lectin-like"/>
    <property type="match status" value="1"/>
</dbReference>
<dbReference type="InterPro" id="IPR016187">
    <property type="entry name" value="CTDL_fold"/>
</dbReference>
<dbReference type="Proteomes" id="UP001283361">
    <property type="component" value="Unassembled WGS sequence"/>
</dbReference>
<evidence type="ECO:0000313" key="3">
    <source>
        <dbReference type="Proteomes" id="UP001283361"/>
    </source>
</evidence>
<evidence type="ECO:0000256" key="1">
    <source>
        <dbReference type="SAM" id="Phobius"/>
    </source>
</evidence>
<protein>
    <submittedName>
        <fullName evidence="2">Uncharacterized protein</fullName>
    </submittedName>
</protein>
<proteinExistence type="predicted"/>
<sequence length="226" mass="25907">MEFYWRLMIYVIFVTMVLMCTAGVMFDFHPMMQSRNFSTHERYCHDLGYDGLAIISTPEAYHYALKLTEYVRTVLSKGFYLGGRYRPEAGLVMWDDDTVPRSDSPFSPYPPKIKSHLPYTRMRDTGKIVMATDYAKRSGMCGNHNNYPTESRGTTMRGKLQTIERTILSGSQVFSYLECALLCGMVLDCRVAELNTDLLTCTIIGEYNSTGYIANPQIVSYIRETF</sequence>
<name>A0AAE0YXA4_9GAST</name>
<evidence type="ECO:0000313" key="2">
    <source>
        <dbReference type="EMBL" id="KAK3758752.1"/>
    </source>
</evidence>
<reference evidence="2" key="1">
    <citation type="journal article" date="2023" name="G3 (Bethesda)">
        <title>A reference genome for the long-term kleptoplast-retaining sea slug Elysia crispata morphotype clarki.</title>
        <authorList>
            <person name="Eastman K.E."/>
            <person name="Pendleton A.L."/>
            <person name="Shaikh M.A."/>
            <person name="Suttiyut T."/>
            <person name="Ogas R."/>
            <person name="Tomko P."/>
            <person name="Gavelis G."/>
            <person name="Widhalm J.R."/>
            <person name="Wisecaver J.H."/>
        </authorList>
    </citation>
    <scope>NUCLEOTIDE SEQUENCE</scope>
    <source>
        <strain evidence="2">ECLA1</strain>
    </source>
</reference>
<gene>
    <name evidence="2" type="ORF">RRG08_013838</name>
</gene>
<feature type="transmembrane region" description="Helical" evidence="1">
    <location>
        <begin position="7"/>
        <end position="26"/>
    </location>
</feature>
<comment type="caution">
    <text evidence="2">The sequence shown here is derived from an EMBL/GenBank/DDBJ whole genome shotgun (WGS) entry which is preliminary data.</text>
</comment>
<dbReference type="EMBL" id="JAWDGP010005217">
    <property type="protein sequence ID" value="KAK3758752.1"/>
    <property type="molecule type" value="Genomic_DNA"/>
</dbReference>
<keyword evidence="1" id="KW-0472">Membrane</keyword>
<organism evidence="2 3">
    <name type="scientific">Elysia crispata</name>
    <name type="common">lettuce slug</name>
    <dbReference type="NCBI Taxonomy" id="231223"/>
    <lineage>
        <taxon>Eukaryota</taxon>
        <taxon>Metazoa</taxon>
        <taxon>Spiralia</taxon>
        <taxon>Lophotrochozoa</taxon>
        <taxon>Mollusca</taxon>
        <taxon>Gastropoda</taxon>
        <taxon>Heterobranchia</taxon>
        <taxon>Euthyneura</taxon>
        <taxon>Panpulmonata</taxon>
        <taxon>Sacoglossa</taxon>
        <taxon>Placobranchoidea</taxon>
        <taxon>Plakobranchidae</taxon>
        <taxon>Elysia</taxon>
    </lineage>
</organism>